<reference evidence="3" key="1">
    <citation type="journal article" date="2014" name="Nat. Commun.">
        <title>Genomic adaptations of the halophilic Dead Sea filamentous fungus Eurotium rubrum.</title>
        <authorList>
            <person name="Kis-Papo T."/>
            <person name="Weig A.R."/>
            <person name="Riley R."/>
            <person name="Persoh D."/>
            <person name="Salamov A."/>
            <person name="Sun H."/>
            <person name="Lipzen A."/>
            <person name="Wasser S.P."/>
            <person name="Rambold G."/>
            <person name="Grigoriev I.V."/>
            <person name="Nevo E."/>
        </authorList>
    </citation>
    <scope>NUCLEOTIDE SEQUENCE [LARGE SCALE GENOMIC DNA]</scope>
    <source>
        <strain evidence="3">CBS 135680</strain>
    </source>
</reference>
<dbReference type="HOGENOM" id="CLU_2637656_0_0_1"/>
<name>A0A017SNT3_ASPRC</name>
<evidence type="ECO:0000313" key="2">
    <source>
        <dbReference type="EMBL" id="EYE98466.1"/>
    </source>
</evidence>
<evidence type="ECO:0000313" key="3">
    <source>
        <dbReference type="Proteomes" id="UP000019804"/>
    </source>
</evidence>
<dbReference type="EMBL" id="KK088413">
    <property type="protein sequence ID" value="EYE98466.1"/>
    <property type="molecule type" value="Genomic_DNA"/>
</dbReference>
<keyword evidence="3" id="KW-1185">Reference proteome</keyword>
<dbReference type="GeneID" id="63696041"/>
<dbReference type="AlphaFoldDB" id="A0A017SNT3"/>
<feature type="signal peptide" evidence="1">
    <location>
        <begin position="1"/>
        <end position="19"/>
    </location>
</feature>
<feature type="chain" id="PRO_5001499484" evidence="1">
    <location>
        <begin position="20"/>
        <end position="77"/>
    </location>
</feature>
<protein>
    <submittedName>
        <fullName evidence="2">Uncharacterized protein</fullName>
    </submittedName>
</protein>
<dbReference type="OrthoDB" id="60433at2759"/>
<sequence length="77" mass="8774">MTVWTCFPSLLSLPGPVLHLVFQTRHKEAVCILVKKFGVDPLVEDQIGKTTVDWTRYIDGAAICRKLDPTYRQCQII</sequence>
<accession>A0A017SNT3</accession>
<dbReference type="Proteomes" id="UP000019804">
    <property type="component" value="Unassembled WGS sequence"/>
</dbReference>
<keyword evidence="1" id="KW-0732">Signal</keyword>
<evidence type="ECO:0000256" key="1">
    <source>
        <dbReference type="SAM" id="SignalP"/>
    </source>
</evidence>
<organism evidence="2 3">
    <name type="scientific">Aspergillus ruber (strain CBS 135680)</name>
    <dbReference type="NCBI Taxonomy" id="1388766"/>
    <lineage>
        <taxon>Eukaryota</taxon>
        <taxon>Fungi</taxon>
        <taxon>Dikarya</taxon>
        <taxon>Ascomycota</taxon>
        <taxon>Pezizomycotina</taxon>
        <taxon>Eurotiomycetes</taxon>
        <taxon>Eurotiomycetidae</taxon>
        <taxon>Eurotiales</taxon>
        <taxon>Aspergillaceae</taxon>
        <taxon>Aspergillus</taxon>
        <taxon>Aspergillus subgen. Aspergillus</taxon>
    </lineage>
</organism>
<gene>
    <name evidence="2" type="ORF">EURHEDRAFT_408803</name>
</gene>
<proteinExistence type="predicted"/>
<dbReference type="RefSeq" id="XP_040642154.1">
    <property type="nucleotide sequence ID" value="XM_040780917.1"/>
</dbReference>